<accession>A0ABW4NC54</accession>
<evidence type="ECO:0000256" key="5">
    <source>
        <dbReference type="ARBA" id="ARBA00023163"/>
    </source>
</evidence>
<dbReference type="Pfam" id="PF00155">
    <property type="entry name" value="Aminotran_1_2"/>
    <property type="match status" value="1"/>
</dbReference>
<protein>
    <submittedName>
        <fullName evidence="7">PLP-dependent aminotransferase family protein</fullName>
    </submittedName>
</protein>
<dbReference type="InterPro" id="IPR051446">
    <property type="entry name" value="HTH_trans_reg/aminotransferase"/>
</dbReference>
<gene>
    <name evidence="7" type="ORF">ACFSC3_08085</name>
</gene>
<keyword evidence="4" id="KW-0238">DNA-binding</keyword>
<dbReference type="InterPro" id="IPR000524">
    <property type="entry name" value="Tscrpt_reg_HTH_GntR"/>
</dbReference>
<comment type="similarity">
    <text evidence="1">In the C-terminal section; belongs to the class-I pyridoxal-phosphate-dependent aminotransferase family.</text>
</comment>
<evidence type="ECO:0000313" key="8">
    <source>
        <dbReference type="Proteomes" id="UP001597283"/>
    </source>
</evidence>
<dbReference type="SUPFAM" id="SSF46785">
    <property type="entry name" value="Winged helix' DNA-binding domain"/>
    <property type="match status" value="1"/>
</dbReference>
<keyword evidence="7" id="KW-0808">Transferase</keyword>
<dbReference type="InterPro" id="IPR036388">
    <property type="entry name" value="WH-like_DNA-bd_sf"/>
</dbReference>
<evidence type="ECO:0000313" key="7">
    <source>
        <dbReference type="EMBL" id="MFD1787528.1"/>
    </source>
</evidence>
<keyword evidence="7" id="KW-0032">Aminotransferase</keyword>
<evidence type="ECO:0000259" key="6">
    <source>
        <dbReference type="PROSITE" id="PS50949"/>
    </source>
</evidence>
<dbReference type="SUPFAM" id="SSF53383">
    <property type="entry name" value="PLP-dependent transferases"/>
    <property type="match status" value="1"/>
</dbReference>
<comment type="caution">
    <text evidence="7">The sequence shown here is derived from an EMBL/GenBank/DDBJ whole genome shotgun (WGS) entry which is preliminary data.</text>
</comment>
<evidence type="ECO:0000256" key="4">
    <source>
        <dbReference type="ARBA" id="ARBA00023125"/>
    </source>
</evidence>
<name>A0ABW4NC54_9SPHN</name>
<dbReference type="InterPro" id="IPR015421">
    <property type="entry name" value="PyrdxlP-dep_Trfase_major"/>
</dbReference>
<evidence type="ECO:0000256" key="2">
    <source>
        <dbReference type="ARBA" id="ARBA00022898"/>
    </source>
</evidence>
<dbReference type="EMBL" id="JBHUFC010000003">
    <property type="protein sequence ID" value="MFD1787528.1"/>
    <property type="molecule type" value="Genomic_DNA"/>
</dbReference>
<evidence type="ECO:0000256" key="1">
    <source>
        <dbReference type="ARBA" id="ARBA00005384"/>
    </source>
</evidence>
<dbReference type="Proteomes" id="UP001597283">
    <property type="component" value="Unassembled WGS sequence"/>
</dbReference>
<dbReference type="PANTHER" id="PTHR46577">
    <property type="entry name" value="HTH-TYPE TRANSCRIPTIONAL REGULATORY PROTEIN GABR"/>
    <property type="match status" value="1"/>
</dbReference>
<dbReference type="CDD" id="cd07377">
    <property type="entry name" value="WHTH_GntR"/>
    <property type="match status" value="1"/>
</dbReference>
<dbReference type="GO" id="GO:0008483">
    <property type="term" value="F:transaminase activity"/>
    <property type="evidence" value="ECO:0007669"/>
    <property type="project" value="UniProtKB-KW"/>
</dbReference>
<keyword evidence="2" id="KW-0663">Pyridoxal phosphate</keyword>
<dbReference type="Gene3D" id="1.10.10.10">
    <property type="entry name" value="Winged helix-like DNA-binding domain superfamily/Winged helix DNA-binding domain"/>
    <property type="match status" value="1"/>
</dbReference>
<dbReference type="SMART" id="SM00345">
    <property type="entry name" value="HTH_GNTR"/>
    <property type="match status" value="1"/>
</dbReference>
<keyword evidence="8" id="KW-1185">Reference proteome</keyword>
<dbReference type="Pfam" id="PF00392">
    <property type="entry name" value="GntR"/>
    <property type="match status" value="1"/>
</dbReference>
<keyword evidence="3" id="KW-0805">Transcription regulation</keyword>
<sequence length="486" mass="52473">MVQSSRVGAHRRSGIGARQIADALKDQLLAGVFGSDRRLPSSRALAQELGVSRTTVTAAYDQLLAEGFIEVRQGSRPRAVAAMIGSPAAPIPAQAHAAARLSAYALRVKGHEPEAKSDHAPLFADFRHGVLSATDFPVTAWKRAMNAAIDRRAASLDYGSPSGSLRLRKAIQGYLWRARTIRCDPEQIIVVAGAQQGFDLCARLLLDPGDQFVAEDPCYPTARSAFAAVGADCVAIPADASGLETRRLSDVEARLAYVTPSHQFPLGGVLPVSRRQELLRWARDRQAYVIEDDYDSEYRYDIHPVPPLHTLDDGERVIYGGTVSKTLSPGLRLGYLVVPPGLARVFAAAKDLSDRHASLNEQAALASLIEDGGYERHVRRVRRLNHERRATLLNALDYGLGDRATVEGADAGLHVVLWLNEVPRDREAALVLAARAAGVGLYGIGPLYHGSGEGVRPDRAGFVMGYASLDTRRIERGVHALAGLGL</sequence>
<dbReference type="PROSITE" id="PS50949">
    <property type="entry name" value="HTH_GNTR"/>
    <property type="match status" value="1"/>
</dbReference>
<dbReference type="PANTHER" id="PTHR46577:SF1">
    <property type="entry name" value="HTH-TYPE TRANSCRIPTIONAL REGULATORY PROTEIN GABR"/>
    <property type="match status" value="1"/>
</dbReference>
<evidence type="ECO:0000256" key="3">
    <source>
        <dbReference type="ARBA" id="ARBA00023015"/>
    </source>
</evidence>
<reference evidence="8" key="1">
    <citation type="journal article" date="2019" name="Int. J. Syst. Evol. Microbiol.">
        <title>The Global Catalogue of Microorganisms (GCM) 10K type strain sequencing project: providing services to taxonomists for standard genome sequencing and annotation.</title>
        <authorList>
            <consortium name="The Broad Institute Genomics Platform"/>
            <consortium name="The Broad Institute Genome Sequencing Center for Infectious Disease"/>
            <person name="Wu L."/>
            <person name="Ma J."/>
        </authorList>
    </citation>
    <scope>NUCLEOTIDE SEQUENCE [LARGE SCALE GENOMIC DNA]</scope>
    <source>
        <strain evidence="8">Q85</strain>
    </source>
</reference>
<dbReference type="Gene3D" id="3.40.640.10">
    <property type="entry name" value="Type I PLP-dependent aspartate aminotransferase-like (Major domain)"/>
    <property type="match status" value="1"/>
</dbReference>
<dbReference type="RefSeq" id="WP_380939902.1">
    <property type="nucleotide sequence ID" value="NZ_JBHUFC010000003.1"/>
</dbReference>
<dbReference type="PRINTS" id="PR00035">
    <property type="entry name" value="HTHGNTR"/>
</dbReference>
<dbReference type="InterPro" id="IPR015424">
    <property type="entry name" value="PyrdxlP-dep_Trfase"/>
</dbReference>
<dbReference type="InterPro" id="IPR004839">
    <property type="entry name" value="Aminotransferase_I/II_large"/>
</dbReference>
<proteinExistence type="inferred from homology"/>
<keyword evidence="5" id="KW-0804">Transcription</keyword>
<dbReference type="CDD" id="cd00609">
    <property type="entry name" value="AAT_like"/>
    <property type="match status" value="1"/>
</dbReference>
<feature type="domain" description="HTH gntR-type" evidence="6">
    <location>
        <begin position="14"/>
        <end position="83"/>
    </location>
</feature>
<organism evidence="7 8">
    <name type="scientific">Sphingomonas floccifaciens</name>
    <dbReference type="NCBI Taxonomy" id="1844115"/>
    <lineage>
        <taxon>Bacteria</taxon>
        <taxon>Pseudomonadati</taxon>
        <taxon>Pseudomonadota</taxon>
        <taxon>Alphaproteobacteria</taxon>
        <taxon>Sphingomonadales</taxon>
        <taxon>Sphingomonadaceae</taxon>
        <taxon>Sphingomonas</taxon>
    </lineage>
</organism>
<dbReference type="InterPro" id="IPR036390">
    <property type="entry name" value="WH_DNA-bd_sf"/>
</dbReference>